<keyword evidence="3" id="KW-1185">Reference proteome</keyword>
<dbReference type="InParanoid" id="A0A165D8Q8"/>
<proteinExistence type="predicted"/>
<feature type="region of interest" description="Disordered" evidence="1">
    <location>
        <begin position="1082"/>
        <end position="1139"/>
    </location>
</feature>
<accession>A0A165D8Q8</accession>
<evidence type="ECO:0000313" key="3">
    <source>
        <dbReference type="Proteomes" id="UP000077266"/>
    </source>
</evidence>
<dbReference type="STRING" id="1314781.A0A165D8Q8"/>
<dbReference type="PANTHER" id="PTHR31912:SF34">
    <property type="entry name" value="NOTOCHORD-RELATED PROTEIN"/>
    <property type="match status" value="1"/>
</dbReference>
<dbReference type="PANTHER" id="PTHR31912">
    <property type="entry name" value="IP13529P"/>
    <property type="match status" value="1"/>
</dbReference>
<evidence type="ECO:0000256" key="1">
    <source>
        <dbReference type="SAM" id="MobiDB-lite"/>
    </source>
</evidence>
<protein>
    <submittedName>
        <fullName evidence="2">Uncharacterized protein</fullName>
    </submittedName>
</protein>
<reference evidence="2 3" key="1">
    <citation type="journal article" date="2016" name="Mol. Biol. Evol.">
        <title>Comparative Genomics of Early-Diverging Mushroom-Forming Fungi Provides Insights into the Origins of Lignocellulose Decay Capabilities.</title>
        <authorList>
            <person name="Nagy L.G."/>
            <person name="Riley R."/>
            <person name="Tritt A."/>
            <person name="Adam C."/>
            <person name="Daum C."/>
            <person name="Floudas D."/>
            <person name="Sun H."/>
            <person name="Yadav J.S."/>
            <person name="Pangilinan J."/>
            <person name="Larsson K.H."/>
            <person name="Matsuura K."/>
            <person name="Barry K."/>
            <person name="Labutti K."/>
            <person name="Kuo R."/>
            <person name="Ohm R.A."/>
            <person name="Bhattacharya S.S."/>
            <person name="Shirouzu T."/>
            <person name="Yoshinaga Y."/>
            <person name="Martin F.M."/>
            <person name="Grigoriev I.V."/>
            <person name="Hibbett D.S."/>
        </authorList>
    </citation>
    <scope>NUCLEOTIDE SEQUENCE [LARGE SCALE GENOMIC DNA]</scope>
    <source>
        <strain evidence="2 3">HHB12029</strain>
    </source>
</reference>
<dbReference type="OrthoDB" id="2506088at2759"/>
<dbReference type="AlphaFoldDB" id="A0A165D8Q8"/>
<gene>
    <name evidence="2" type="ORF">EXIGLDRAFT_807538</name>
</gene>
<feature type="compositionally biased region" description="Polar residues" evidence="1">
    <location>
        <begin position="1119"/>
        <end position="1128"/>
    </location>
</feature>
<name>A0A165D8Q8_EXIGL</name>
<evidence type="ECO:0000313" key="2">
    <source>
        <dbReference type="EMBL" id="KZV84010.1"/>
    </source>
</evidence>
<sequence length="1139" mass="127666">MSAEPDNVWILRRSAGTHLAQKGHLKNVTRLAEIREKETRERAAVEAQYAVADEPQSRVPANVAPAPVGPRPAPEFDINGISLAIEDFWDGDIDMHDGISLLDSDAEDENTADDTRQQTLFEQALAELCIRRGVEPEDDESIPHNPFDDFEEVEEEDHDEEEVERIFKLMNDSGDWAPYGNKTLFLLDLIDNLPRLRLSSAQLRMILWVMREIGGENVPTLYALRKLQKKLSQSAGVKTRHFRSSIGNLYSSNDIGELVARDWANPELGPLLQVYPEETTGTRSEVWQFDRLKELDPSLLTPMYVASETVHFYVNELARLKGGQLVIPRMWIIRNQELCADVFYVQKNDQGELVVDETVRSIRAAELRKNYEQLSTKEIFTFSADSLAYGAAMPNPLREIAGGLPLYTSFINIQSDDVSGNQSKQYNKHENINFTHANAPGRLLQCEYSVRFVSTSPHATSLEQFEAVHTMVKETHIKPVTTLHVAENRRYLCKIRVVPIQLPGDNPQQSAECSHMGPGANQMCRACDVGGTERQLETDAGYESLFTEGTPRTREETRERVEAQIRAAMTGVETTVTTMQTATGVKDRIAQHWIAQLIERARKLKKELTPEQATDELSAWLAKQTDAPYNVLLLIAGLDPHSDTPVEVLHTVLLGIVRYAWHGFYSGWDNAGVAGEKFVARLQSTDTRGLSSAPIRAAYIAQYKNNLIGKHYKTLMQTLAFHIHGLASPELFHVVRCIGALGAVLWIPEIDDLEVYLNDLQILIDNVLDAFTSMDPRKITQKQKLHVLLHLVRDIRRFGPAIRFSTEVFEAFNSVFRMSSVLSNRQAPSRDIAQKLASIERVKHIASGGYWSTNSWVNFTRAGTIRLPGKAKQISIQWKDALSSQCAGEKPLEEDWIHATDIVVISGDRCSVGSWVCIVQSNDQIAYGRVVECIVPAASKDDSARICVERFRLGTSRHAVLDMPFLARLEPREFLVARPEQLQFVFNVQHDCNSGTCQAAVTDADVRQEREAVMKRLLTVTHDDNGRYIINTHALHNAHLLRRTLPRHLTVPQRVHADADRLAFHITVAAALRVVQGDARIKKKQKRDEKKAQATSEMANTVLRATPTESHPAGPSAPLESTTGSNVLPSGDDAMEVDG</sequence>
<dbReference type="EMBL" id="KV426244">
    <property type="protein sequence ID" value="KZV84010.1"/>
    <property type="molecule type" value="Genomic_DNA"/>
</dbReference>
<dbReference type="Proteomes" id="UP000077266">
    <property type="component" value="Unassembled WGS sequence"/>
</dbReference>
<organism evidence="2 3">
    <name type="scientific">Exidia glandulosa HHB12029</name>
    <dbReference type="NCBI Taxonomy" id="1314781"/>
    <lineage>
        <taxon>Eukaryota</taxon>
        <taxon>Fungi</taxon>
        <taxon>Dikarya</taxon>
        <taxon>Basidiomycota</taxon>
        <taxon>Agaricomycotina</taxon>
        <taxon>Agaricomycetes</taxon>
        <taxon>Auriculariales</taxon>
        <taxon>Exidiaceae</taxon>
        <taxon>Exidia</taxon>
    </lineage>
</organism>